<evidence type="ECO:0000313" key="1">
    <source>
        <dbReference type="EMBL" id="OSI22411.1"/>
    </source>
</evidence>
<evidence type="ECO:0000313" key="2">
    <source>
        <dbReference type="Proteomes" id="UP000193303"/>
    </source>
</evidence>
<accession>A0A1X3DIK2</accession>
<proteinExistence type="predicted"/>
<protein>
    <submittedName>
        <fullName evidence="1">Uncharacterized protein</fullName>
    </submittedName>
</protein>
<sequence>MNIEDLLEILRDRGYISIQDDGNLHGRTSSDYLLSELRKNDKSGMELKKYGMYHATELVDIYWIQNNTHEDILDGMLDMKNIMENIYFEELRKLQQDM</sequence>
<gene>
    <name evidence="1" type="ORF">BV912_05425</name>
</gene>
<dbReference type="AlphaFoldDB" id="A0A1X3DIK2"/>
<dbReference type="OrthoDB" id="9882586at2"/>
<reference evidence="2" key="1">
    <citation type="submission" date="2017-01" db="EMBL/GenBank/DDBJ databases">
        <authorList>
            <person name="Mah S.A."/>
            <person name="Swanson W.J."/>
            <person name="Moy G.W."/>
            <person name="Vacquier V.D."/>
        </authorList>
    </citation>
    <scope>NUCLEOTIDE SEQUENCE [LARGE SCALE GENOMIC DNA]</scope>
    <source>
        <strain evidence="2">124861</strain>
    </source>
</reference>
<dbReference type="EMBL" id="MTAB01000009">
    <property type="protein sequence ID" value="OSI22411.1"/>
    <property type="molecule type" value="Genomic_DNA"/>
</dbReference>
<dbReference type="Proteomes" id="UP000193303">
    <property type="component" value="Unassembled WGS sequence"/>
</dbReference>
<name>A0A1X3DIK2_9NEIS</name>
<dbReference type="RefSeq" id="WP_036494769.1">
    <property type="nucleotide sequence ID" value="NZ_MTAB01000009.1"/>
</dbReference>
<organism evidence="1 2">
    <name type="scientific">Neisseria dumasiana</name>
    <dbReference type="NCBI Taxonomy" id="1931275"/>
    <lineage>
        <taxon>Bacteria</taxon>
        <taxon>Pseudomonadati</taxon>
        <taxon>Pseudomonadota</taxon>
        <taxon>Betaproteobacteria</taxon>
        <taxon>Neisseriales</taxon>
        <taxon>Neisseriaceae</taxon>
        <taxon>Neisseria</taxon>
    </lineage>
</organism>
<comment type="caution">
    <text evidence="1">The sequence shown here is derived from an EMBL/GenBank/DDBJ whole genome shotgun (WGS) entry which is preliminary data.</text>
</comment>